<evidence type="ECO:0000313" key="3">
    <source>
        <dbReference type="Proteomes" id="UP001497516"/>
    </source>
</evidence>
<organism evidence="2 3">
    <name type="scientific">Linum trigynum</name>
    <dbReference type="NCBI Taxonomy" id="586398"/>
    <lineage>
        <taxon>Eukaryota</taxon>
        <taxon>Viridiplantae</taxon>
        <taxon>Streptophyta</taxon>
        <taxon>Embryophyta</taxon>
        <taxon>Tracheophyta</taxon>
        <taxon>Spermatophyta</taxon>
        <taxon>Magnoliopsida</taxon>
        <taxon>eudicotyledons</taxon>
        <taxon>Gunneridae</taxon>
        <taxon>Pentapetalae</taxon>
        <taxon>rosids</taxon>
        <taxon>fabids</taxon>
        <taxon>Malpighiales</taxon>
        <taxon>Linaceae</taxon>
        <taxon>Linum</taxon>
    </lineage>
</organism>
<protein>
    <submittedName>
        <fullName evidence="2">Uncharacterized protein</fullName>
    </submittedName>
</protein>
<gene>
    <name evidence="2" type="ORF">LTRI10_LOCUS39001</name>
</gene>
<proteinExistence type="predicted"/>
<dbReference type="Proteomes" id="UP001497516">
    <property type="component" value="Chromosome 7"/>
</dbReference>
<dbReference type="AlphaFoldDB" id="A0AAV2FLC9"/>
<reference evidence="2 3" key="1">
    <citation type="submission" date="2024-04" db="EMBL/GenBank/DDBJ databases">
        <authorList>
            <person name="Fracassetti M."/>
        </authorList>
    </citation>
    <scope>NUCLEOTIDE SEQUENCE [LARGE SCALE GENOMIC DNA]</scope>
</reference>
<keyword evidence="3" id="KW-1185">Reference proteome</keyword>
<feature type="region of interest" description="Disordered" evidence="1">
    <location>
        <begin position="47"/>
        <end position="86"/>
    </location>
</feature>
<evidence type="ECO:0000313" key="2">
    <source>
        <dbReference type="EMBL" id="CAL1398787.1"/>
    </source>
</evidence>
<sequence>MRSTSLMLPSLSEIESLFTRAHQSRTVLPHVALVGHMDEEEVFFRTPRSPHHLHTSRLAYSQRTSQEGSMRLMRSGSSTKLRRRTP</sequence>
<accession>A0AAV2FLC9</accession>
<name>A0AAV2FLC9_9ROSI</name>
<evidence type="ECO:0000256" key="1">
    <source>
        <dbReference type="SAM" id="MobiDB-lite"/>
    </source>
</evidence>
<dbReference type="EMBL" id="OZ034820">
    <property type="protein sequence ID" value="CAL1398787.1"/>
    <property type="molecule type" value="Genomic_DNA"/>
</dbReference>
<feature type="compositionally biased region" description="Polar residues" evidence="1">
    <location>
        <begin position="58"/>
        <end position="68"/>
    </location>
</feature>